<organism evidence="1 2">
    <name type="scientific">Vibrio scophthalmi</name>
    <dbReference type="NCBI Taxonomy" id="45658"/>
    <lineage>
        <taxon>Bacteria</taxon>
        <taxon>Pseudomonadati</taxon>
        <taxon>Pseudomonadota</taxon>
        <taxon>Gammaproteobacteria</taxon>
        <taxon>Vibrionales</taxon>
        <taxon>Vibrionaceae</taxon>
        <taxon>Vibrio</taxon>
    </lineage>
</organism>
<dbReference type="InterPro" id="IPR052934">
    <property type="entry name" value="Methyl-DNA_Rec/Restrict_Enz"/>
</dbReference>
<dbReference type="AlphaFoldDB" id="A0A1E3WF37"/>
<comment type="caution">
    <text evidence="1">The sequence shown here is derived from an EMBL/GenBank/DDBJ whole genome shotgun (WGS) entry which is preliminary data.</text>
</comment>
<accession>A0A1E3WF37</accession>
<name>A0A1E3WF37_9VIBR</name>
<dbReference type="EMBL" id="MDCJ01000007">
    <property type="protein sequence ID" value="ODS04438.1"/>
    <property type="molecule type" value="Genomic_DNA"/>
</dbReference>
<dbReference type="Proteomes" id="UP000095131">
    <property type="component" value="Unassembled WGS sequence"/>
</dbReference>
<evidence type="ECO:0000313" key="1">
    <source>
        <dbReference type="EMBL" id="ODS04438.1"/>
    </source>
</evidence>
<dbReference type="OrthoDB" id="9781481at2"/>
<dbReference type="PANTHER" id="PTHR37291">
    <property type="entry name" value="5-METHYLCYTOSINE-SPECIFIC RESTRICTION ENZYME B"/>
    <property type="match status" value="1"/>
</dbReference>
<gene>
    <name evidence="1" type="ORF">VSF3289_03577</name>
</gene>
<evidence type="ECO:0000313" key="2">
    <source>
        <dbReference type="Proteomes" id="UP000095131"/>
    </source>
</evidence>
<dbReference type="PATRIC" id="fig|45658.8.peg.3533"/>
<sequence>MKSSYIDNDLLKRLWFTRENGISRLMQGNLSQVQFASNLETLRELTNSILSSSDHQSYLRSVEKIDELVQAGLLSFRCVALLNRVWAAAYPDVFTTTIQTDKFDYVYQRLNQRYGLDLPSSGDWFQKNTWLTEKLQFVLPSDYSILLRNMQVWYLYEEFVEQPVIADISSIESFAGSTLLTPSLNQILYGPPGTGKTFHTIEAAVKAADPKEYANIGIDPLLGANKEQRKQLTEMYKALSDVGRIRFVTFHQSYGYEEFVEGLSAKTESGQVSYNKKNGIFKDICLDAKIKPTNNLTKFERALEDLKKAVDGQFISLSV</sequence>
<dbReference type="RefSeq" id="WP_069447661.1">
    <property type="nucleotide sequence ID" value="NZ_MDCJ01000007.1"/>
</dbReference>
<proteinExistence type="predicted"/>
<protein>
    <submittedName>
        <fullName evidence="1">Uncharacterized protein</fullName>
    </submittedName>
</protein>
<dbReference type="PANTHER" id="PTHR37291:SF1">
    <property type="entry name" value="TYPE IV METHYL-DIRECTED RESTRICTION ENZYME ECOKMCRB SUBUNIT"/>
    <property type="match status" value="1"/>
</dbReference>
<reference evidence="1 2" key="1">
    <citation type="submission" date="2016-08" db="EMBL/GenBank/DDBJ databases">
        <title>Genome sequencing of Vibrio scophthalmi strain FP3289, an isolated from Paralichthys olivaceus.</title>
        <authorList>
            <person name="Han H.-J."/>
        </authorList>
    </citation>
    <scope>NUCLEOTIDE SEQUENCE [LARGE SCALE GENOMIC DNA]</scope>
    <source>
        <strain evidence="1 2">FP3289</strain>
    </source>
</reference>